<evidence type="ECO:0000313" key="1">
    <source>
        <dbReference type="EMBL" id="TQD77365.1"/>
    </source>
</evidence>
<protein>
    <submittedName>
        <fullName evidence="1">Uncharacterized protein</fullName>
    </submittedName>
</protein>
<keyword evidence="2" id="KW-1185">Reference proteome</keyword>
<name>A0A540KT14_MALBA</name>
<reference evidence="1 2" key="1">
    <citation type="journal article" date="2019" name="G3 (Bethesda)">
        <title>Sequencing of a Wild Apple (Malus baccata) Genome Unravels the Differences Between Cultivated and Wild Apple Species Regarding Disease Resistance and Cold Tolerance.</title>
        <authorList>
            <person name="Chen X."/>
        </authorList>
    </citation>
    <scope>NUCLEOTIDE SEQUENCE [LARGE SCALE GENOMIC DNA]</scope>
    <source>
        <strain evidence="2">cv. Shandingzi</strain>
        <tissue evidence="1">Leaves</tissue>
    </source>
</reference>
<accession>A0A540KT14</accession>
<dbReference type="AlphaFoldDB" id="A0A540KT14"/>
<proteinExistence type="predicted"/>
<gene>
    <name evidence="1" type="ORF">C1H46_037097</name>
</gene>
<sequence>MTHNARKVFDEMPHPRFQQALKSVLGFGFWSAKVKNKKAAMDGMCKNCYLAL</sequence>
<dbReference type="EMBL" id="VIEB01000966">
    <property type="protein sequence ID" value="TQD77365.1"/>
    <property type="molecule type" value="Genomic_DNA"/>
</dbReference>
<organism evidence="1 2">
    <name type="scientific">Malus baccata</name>
    <name type="common">Siberian crab apple</name>
    <name type="synonym">Pyrus baccata</name>
    <dbReference type="NCBI Taxonomy" id="106549"/>
    <lineage>
        <taxon>Eukaryota</taxon>
        <taxon>Viridiplantae</taxon>
        <taxon>Streptophyta</taxon>
        <taxon>Embryophyta</taxon>
        <taxon>Tracheophyta</taxon>
        <taxon>Spermatophyta</taxon>
        <taxon>Magnoliopsida</taxon>
        <taxon>eudicotyledons</taxon>
        <taxon>Gunneridae</taxon>
        <taxon>Pentapetalae</taxon>
        <taxon>rosids</taxon>
        <taxon>fabids</taxon>
        <taxon>Rosales</taxon>
        <taxon>Rosaceae</taxon>
        <taxon>Amygdaloideae</taxon>
        <taxon>Maleae</taxon>
        <taxon>Malus</taxon>
    </lineage>
</organism>
<evidence type="ECO:0000313" key="2">
    <source>
        <dbReference type="Proteomes" id="UP000315295"/>
    </source>
</evidence>
<dbReference type="Proteomes" id="UP000315295">
    <property type="component" value="Unassembled WGS sequence"/>
</dbReference>
<comment type="caution">
    <text evidence="1">The sequence shown here is derived from an EMBL/GenBank/DDBJ whole genome shotgun (WGS) entry which is preliminary data.</text>
</comment>